<accession>A0A1R1F384</accession>
<name>A0A1R1F384_9BACL</name>
<gene>
    <name evidence="1" type="ORF">BK138_08420</name>
</gene>
<dbReference type="Proteomes" id="UP000187172">
    <property type="component" value="Unassembled WGS sequence"/>
</dbReference>
<keyword evidence="2" id="KW-1185">Reference proteome</keyword>
<protein>
    <submittedName>
        <fullName evidence="1">Uncharacterized protein</fullName>
    </submittedName>
</protein>
<dbReference type="AlphaFoldDB" id="A0A1R1F384"/>
<reference evidence="1 2" key="1">
    <citation type="submission" date="2016-11" db="EMBL/GenBank/DDBJ databases">
        <title>Paenibacillus species isolates.</title>
        <authorList>
            <person name="Beno S.M."/>
        </authorList>
    </citation>
    <scope>NUCLEOTIDE SEQUENCE [LARGE SCALE GENOMIC DNA]</scope>
    <source>
        <strain evidence="1 2">FSL R5-0378</strain>
    </source>
</reference>
<comment type="caution">
    <text evidence="1">The sequence shown here is derived from an EMBL/GenBank/DDBJ whole genome shotgun (WGS) entry which is preliminary data.</text>
</comment>
<evidence type="ECO:0000313" key="1">
    <source>
        <dbReference type="EMBL" id="OMF58527.1"/>
    </source>
</evidence>
<dbReference type="STRING" id="297318.BK138_08420"/>
<dbReference type="RefSeq" id="WP_076168271.1">
    <property type="nucleotide sequence ID" value="NZ_MRTP01000001.1"/>
</dbReference>
<evidence type="ECO:0000313" key="2">
    <source>
        <dbReference type="Proteomes" id="UP000187172"/>
    </source>
</evidence>
<proteinExistence type="predicted"/>
<organism evidence="1 2">
    <name type="scientific">Paenibacillus rhizosphaerae</name>
    <dbReference type="NCBI Taxonomy" id="297318"/>
    <lineage>
        <taxon>Bacteria</taxon>
        <taxon>Bacillati</taxon>
        <taxon>Bacillota</taxon>
        <taxon>Bacilli</taxon>
        <taxon>Bacillales</taxon>
        <taxon>Paenibacillaceae</taxon>
        <taxon>Paenibacillus</taxon>
    </lineage>
</organism>
<sequence>MEERRDLINAIRNKGIHVIESLDDYHIVTNGKVMRMPSGDNVYSRYIRVKEAQSEEELKKAKMKLEMVINMYRDEPGQPWQKLDEFIHNIGTSDYLRLMKEYGLQQPLN</sequence>
<dbReference type="EMBL" id="MRTP01000001">
    <property type="protein sequence ID" value="OMF58527.1"/>
    <property type="molecule type" value="Genomic_DNA"/>
</dbReference>